<dbReference type="PROSITE" id="PS51273">
    <property type="entry name" value="GATASE_TYPE_1"/>
    <property type="match status" value="1"/>
</dbReference>
<organism evidence="2 3">
    <name type="scientific">Actinomyces massiliensis F0489</name>
    <dbReference type="NCBI Taxonomy" id="1125718"/>
    <lineage>
        <taxon>Bacteria</taxon>
        <taxon>Bacillati</taxon>
        <taxon>Actinomycetota</taxon>
        <taxon>Actinomycetes</taxon>
        <taxon>Actinomycetales</taxon>
        <taxon>Actinomycetaceae</taxon>
        <taxon>Actinomyces</taxon>
    </lineage>
</organism>
<keyword evidence="2" id="KW-0808">Transferase</keyword>
<reference evidence="2 3" key="1">
    <citation type="submission" date="2012-05" db="EMBL/GenBank/DDBJ databases">
        <authorList>
            <person name="Harkins D.M."/>
            <person name="Madupu R."/>
            <person name="Durkin A.S."/>
            <person name="Torralba M."/>
            <person name="Methe B."/>
            <person name="Sutton G.G."/>
            <person name="Nelson K.E."/>
        </authorList>
    </citation>
    <scope>NUCLEOTIDE SEQUENCE [LARGE SCALE GENOMIC DNA]</scope>
    <source>
        <strain evidence="2 3">F0489</strain>
    </source>
</reference>
<dbReference type="InterPro" id="IPR029062">
    <property type="entry name" value="Class_I_gatase-like"/>
</dbReference>
<dbReference type="GO" id="GO:0005829">
    <property type="term" value="C:cytosol"/>
    <property type="evidence" value="ECO:0007669"/>
    <property type="project" value="TreeGrafter"/>
</dbReference>
<dbReference type="PATRIC" id="fig|1125718.3.peg.1194"/>
<dbReference type="Pfam" id="PF00117">
    <property type="entry name" value="GATase"/>
    <property type="match status" value="1"/>
</dbReference>
<dbReference type="InterPro" id="IPR017926">
    <property type="entry name" value="GATASE"/>
</dbReference>
<dbReference type="eggNOG" id="COG0518">
    <property type="taxonomic scope" value="Bacteria"/>
</dbReference>
<dbReference type="CDD" id="cd01741">
    <property type="entry name" value="GATase1_1"/>
    <property type="match status" value="1"/>
</dbReference>
<evidence type="ECO:0000313" key="3">
    <source>
        <dbReference type="Proteomes" id="UP000002941"/>
    </source>
</evidence>
<accession>J0NMA3</accession>
<dbReference type="AlphaFoldDB" id="J0NMA3"/>
<dbReference type="EMBL" id="AKFT01000091">
    <property type="protein sequence ID" value="EJF45887.1"/>
    <property type="molecule type" value="Genomic_DNA"/>
</dbReference>
<proteinExistence type="predicted"/>
<dbReference type="GO" id="GO:0016740">
    <property type="term" value="F:transferase activity"/>
    <property type="evidence" value="ECO:0007669"/>
    <property type="project" value="UniProtKB-KW"/>
</dbReference>
<dbReference type="PANTHER" id="PTHR42695:SF5">
    <property type="entry name" value="GLUTAMINE AMIDOTRANSFERASE YLR126C-RELATED"/>
    <property type="match status" value="1"/>
</dbReference>
<evidence type="ECO:0000259" key="1">
    <source>
        <dbReference type="Pfam" id="PF00117"/>
    </source>
</evidence>
<protein>
    <submittedName>
        <fullName evidence="2">Class I glutamine amidotransferase</fullName>
    </submittedName>
</protein>
<sequence length="327" mass="33747">MTDNSNSSTVVPAGRAAGSREAREVAAASAFPASSAAAASVITVVEPEAFAPLGPLGEWLFAEGVTLRMVRPWAGDAIPDLSEIGSGLVVLGGAMSAHDDAEHPWLVDLRALLRDVVDERVPAVAICLGSQIAAEALGGVTAVPSPHGGEGGVVELELTEAAGQDAVFSEILDEAVRAAVRTGIPTRDGTRLPVIVSHEDGIVRLPEGATLLASSAGAPVQAWRAGRLLALQHHPESTPARIEYWRARSVARAMGVVEGEEVAEALSEAELPAEALQAGARARAEAERVEPVIQAFGRALARVLVRGARAYASGAARSAREEAAARD</sequence>
<dbReference type="OrthoDB" id="5196541at2"/>
<dbReference type="Proteomes" id="UP000002941">
    <property type="component" value="Unassembled WGS sequence"/>
</dbReference>
<dbReference type="Gene3D" id="3.40.50.880">
    <property type="match status" value="1"/>
</dbReference>
<keyword evidence="2" id="KW-0315">Glutamine amidotransferase</keyword>
<feature type="domain" description="Glutamine amidotransferase" evidence="1">
    <location>
        <begin position="86"/>
        <end position="240"/>
    </location>
</feature>
<dbReference type="PANTHER" id="PTHR42695">
    <property type="entry name" value="GLUTAMINE AMIDOTRANSFERASE YLR126C-RELATED"/>
    <property type="match status" value="1"/>
</dbReference>
<name>J0NMA3_9ACTO</name>
<dbReference type="SUPFAM" id="SSF52317">
    <property type="entry name" value="Class I glutamine amidotransferase-like"/>
    <property type="match status" value="1"/>
</dbReference>
<comment type="caution">
    <text evidence="2">The sequence shown here is derived from an EMBL/GenBank/DDBJ whole genome shotgun (WGS) entry which is preliminary data.</text>
</comment>
<evidence type="ECO:0000313" key="2">
    <source>
        <dbReference type="EMBL" id="EJF45887.1"/>
    </source>
</evidence>
<dbReference type="RefSeq" id="WP_008731153.1">
    <property type="nucleotide sequence ID" value="NZ_AKFT01000091.1"/>
</dbReference>
<gene>
    <name evidence="2" type="ORF">HMPREF1318_2370</name>
</gene>
<keyword evidence="3" id="KW-1185">Reference proteome</keyword>
<dbReference type="InterPro" id="IPR044992">
    <property type="entry name" value="ChyE-like"/>
</dbReference>